<dbReference type="Gene3D" id="3.40.50.1820">
    <property type="entry name" value="alpha/beta hydrolase"/>
    <property type="match status" value="1"/>
</dbReference>
<keyword evidence="3" id="KW-1185">Reference proteome</keyword>
<dbReference type="EMBL" id="CP011502">
    <property type="protein sequence ID" value="ALX04766.1"/>
    <property type="molecule type" value="Genomic_DNA"/>
</dbReference>
<dbReference type="STRING" id="2041.AERYTH_08685"/>
<organism evidence="2 3">
    <name type="scientific">Aeromicrobium erythreum</name>
    <dbReference type="NCBI Taxonomy" id="2041"/>
    <lineage>
        <taxon>Bacteria</taxon>
        <taxon>Bacillati</taxon>
        <taxon>Actinomycetota</taxon>
        <taxon>Actinomycetes</taxon>
        <taxon>Propionibacteriales</taxon>
        <taxon>Nocardioidaceae</taxon>
        <taxon>Aeromicrobium</taxon>
    </lineage>
</organism>
<evidence type="ECO:0000313" key="2">
    <source>
        <dbReference type="EMBL" id="ALX04766.1"/>
    </source>
</evidence>
<dbReference type="Pfam" id="PF12697">
    <property type="entry name" value="Abhydrolase_6"/>
    <property type="match status" value="1"/>
</dbReference>
<evidence type="ECO:0000259" key="1">
    <source>
        <dbReference type="Pfam" id="PF12697"/>
    </source>
</evidence>
<dbReference type="SUPFAM" id="SSF53474">
    <property type="entry name" value="alpha/beta-Hydrolases"/>
    <property type="match status" value="1"/>
</dbReference>
<dbReference type="InterPro" id="IPR000073">
    <property type="entry name" value="AB_hydrolase_1"/>
</dbReference>
<dbReference type="InterPro" id="IPR029058">
    <property type="entry name" value="AB_hydrolase_fold"/>
</dbReference>
<dbReference type="AlphaFoldDB" id="A0A0U4CAF3"/>
<dbReference type="Proteomes" id="UP000067689">
    <property type="component" value="Chromosome"/>
</dbReference>
<gene>
    <name evidence="2" type="ORF">AERYTH_08685</name>
</gene>
<protein>
    <recommendedName>
        <fullName evidence="1">AB hydrolase-1 domain-containing protein</fullName>
    </recommendedName>
</protein>
<name>A0A0U4CAF3_9ACTN</name>
<dbReference type="OrthoDB" id="3366509at2"/>
<evidence type="ECO:0000313" key="3">
    <source>
        <dbReference type="Proteomes" id="UP000067689"/>
    </source>
</evidence>
<dbReference type="PATRIC" id="fig|2041.4.peg.1819"/>
<reference evidence="2 3" key="1">
    <citation type="journal article" date="1991" name="Int. J. Syst. Bacteriol.">
        <title>Description of the erythromycin-producing bacterium Arthrobacter sp. strain NRRL B-3381 as Aeromicrobium erythreum gen. nov., sp. nov.</title>
        <authorList>
            <person name="Miller E.S."/>
            <person name="Woese C.R."/>
            <person name="Brenner S."/>
        </authorList>
    </citation>
    <scope>NUCLEOTIDE SEQUENCE [LARGE SCALE GENOMIC DNA]</scope>
    <source>
        <strain evidence="2 3">AR18</strain>
    </source>
</reference>
<feature type="domain" description="AB hydrolase-1" evidence="1">
    <location>
        <begin position="23"/>
        <end position="209"/>
    </location>
</feature>
<dbReference type="KEGG" id="aer:AERYTH_08685"/>
<sequence>MSEEPREPRLDAIHVPDRPRAVVLVLHGGQQRSTQPVRNRNASWWRMLLVAKALRPTARREHLAVHLLQHRVRGWNDDHDPSPVRDARWALDRLREQHGALPVVLVGHSMGGRTACRTADDRSVVGVVGLAPWLPAGEPHRALAGRALHVLHGPQDRWTSAALSRTFVERCRPIATEATWTALPGAGHYMLRQVSTWNGFVEDSTLRILGADARDPRDTDEPTRGPA</sequence>
<dbReference type="GO" id="GO:0003824">
    <property type="term" value="F:catalytic activity"/>
    <property type="evidence" value="ECO:0007669"/>
    <property type="project" value="UniProtKB-ARBA"/>
</dbReference>
<dbReference type="RefSeq" id="WP_083516360.1">
    <property type="nucleotide sequence ID" value="NZ_CP011502.1"/>
</dbReference>
<proteinExistence type="predicted"/>
<accession>A0A0U4CAF3</accession>